<dbReference type="Pfam" id="PF03009">
    <property type="entry name" value="GDPD"/>
    <property type="match status" value="1"/>
</dbReference>
<dbReference type="Proteomes" id="UP001595882">
    <property type="component" value="Unassembled WGS sequence"/>
</dbReference>
<dbReference type="Gene3D" id="3.20.20.190">
    <property type="entry name" value="Phosphatidylinositol (PI) phosphodiesterase"/>
    <property type="match status" value="1"/>
</dbReference>
<dbReference type="EMBL" id="JBHSDT010000002">
    <property type="protein sequence ID" value="MFC4402022.1"/>
    <property type="molecule type" value="Genomic_DNA"/>
</dbReference>
<keyword evidence="3" id="KW-1185">Reference proteome</keyword>
<proteinExistence type="predicted"/>
<dbReference type="InterPro" id="IPR017946">
    <property type="entry name" value="PLC-like_Pdiesterase_TIM-brl"/>
</dbReference>
<gene>
    <name evidence="2" type="ORF">ACFOY7_02780</name>
</gene>
<accession>A0ABV8WQZ6</accession>
<comment type="caution">
    <text evidence="2">The sequence shown here is derived from an EMBL/GenBank/DDBJ whole genome shotgun (WGS) entry which is preliminary data.</text>
</comment>
<evidence type="ECO:0000313" key="2">
    <source>
        <dbReference type="EMBL" id="MFC4402022.1"/>
    </source>
</evidence>
<feature type="domain" description="GP-PDE" evidence="1">
    <location>
        <begin position="30"/>
        <end position="57"/>
    </location>
</feature>
<reference evidence="3" key="1">
    <citation type="journal article" date="2019" name="Int. J. Syst. Evol. Microbiol.">
        <title>The Global Catalogue of Microorganisms (GCM) 10K type strain sequencing project: providing services to taxonomists for standard genome sequencing and annotation.</title>
        <authorList>
            <consortium name="The Broad Institute Genomics Platform"/>
            <consortium name="The Broad Institute Genome Sequencing Center for Infectious Disease"/>
            <person name="Wu L."/>
            <person name="Ma J."/>
        </authorList>
    </citation>
    <scope>NUCLEOTIDE SEQUENCE [LARGE SCALE GENOMIC DNA]</scope>
    <source>
        <strain evidence="3">CCUG 37865</strain>
    </source>
</reference>
<protein>
    <submittedName>
        <fullName evidence="2">Glycerophosphodiester phosphodiesterase family protein</fullName>
    </submittedName>
</protein>
<dbReference type="SUPFAM" id="SSF51695">
    <property type="entry name" value="PLC-like phosphodiesterases"/>
    <property type="match status" value="1"/>
</dbReference>
<dbReference type="RefSeq" id="WP_390249200.1">
    <property type="nucleotide sequence ID" value="NZ_JBHSDT010000002.1"/>
</dbReference>
<sequence>MNIGSEFYTQGFSDRGPSKYPNGNRKSNQASFQAIELDVHLTKDNLLVVIHDHQFSRFIELLE</sequence>
<organism evidence="2 3">
    <name type="scientific">Gracilibacillus xinjiangensis</name>
    <dbReference type="NCBI Taxonomy" id="1193282"/>
    <lineage>
        <taxon>Bacteria</taxon>
        <taxon>Bacillati</taxon>
        <taxon>Bacillota</taxon>
        <taxon>Bacilli</taxon>
        <taxon>Bacillales</taxon>
        <taxon>Bacillaceae</taxon>
        <taxon>Gracilibacillus</taxon>
    </lineage>
</organism>
<dbReference type="InterPro" id="IPR030395">
    <property type="entry name" value="GP_PDE_dom"/>
</dbReference>
<evidence type="ECO:0000259" key="1">
    <source>
        <dbReference type="Pfam" id="PF03009"/>
    </source>
</evidence>
<evidence type="ECO:0000313" key="3">
    <source>
        <dbReference type="Proteomes" id="UP001595882"/>
    </source>
</evidence>
<name>A0ABV8WQZ6_9BACI</name>